<evidence type="ECO:0000313" key="3">
    <source>
        <dbReference type="Proteomes" id="UP000307173"/>
    </source>
</evidence>
<sequence length="388" mass="44798">MLKFTPKPFTSDDVFDLIFQKYEEFFENQQWTYNNTDFEFENFFKDVMSTQTTYNDDFLDSLFSPENQVVEPSSDSSDNNASFETNEMLCVDPANLSLNPQTFKTEFQNSDSSKKVLPLTIKKARPFNISSFEANKKSKSIIKSPKLHKTNVYSNPKCLTRKTPRKEVLHHRTPELTEKIERFYNLLREKNVFDNAMKATKETMIKNQIKPISFSLVKDFILPALMPNNYTVKDFAKIQGKNGYHYLANPSYSSTWATPRWSNNSKNFYQPSVIRKVKNKNNKLSEAEGLCPYCPIHDFENPDDCFYSTSGALYQHHLCKSHGVYTSGLEMPVPAIGIKNDTLFACCTGCDAAIVVRLYGTTLRNCLKPYYRHCFDHHNVSKKMVKKA</sequence>
<accession>A0A4T0WXG7</accession>
<proteinExistence type="predicted"/>
<evidence type="ECO:0000259" key="1">
    <source>
        <dbReference type="Pfam" id="PF14616"/>
    </source>
</evidence>
<dbReference type="AlphaFoldDB" id="A0A4T0WXG7"/>
<dbReference type="OrthoDB" id="3997758at2759"/>
<dbReference type="Proteomes" id="UP000307173">
    <property type="component" value="Unassembled WGS sequence"/>
</dbReference>
<comment type="caution">
    <text evidence="2">The sequence shown here is derived from an EMBL/GenBank/DDBJ whole genome shotgun (WGS) entry which is preliminary data.</text>
</comment>
<dbReference type="EMBL" id="SELW01000638">
    <property type="protein sequence ID" value="TID17210.1"/>
    <property type="molecule type" value="Genomic_DNA"/>
</dbReference>
<dbReference type="InterPro" id="IPR028012">
    <property type="entry name" value="Rua1_C"/>
</dbReference>
<gene>
    <name evidence="2" type="ORF">CANINC_004069</name>
</gene>
<dbReference type="Pfam" id="PF14616">
    <property type="entry name" value="Rua1_C"/>
    <property type="match status" value="1"/>
</dbReference>
<reference evidence="2 3" key="1">
    <citation type="journal article" date="2019" name="Front. Genet.">
        <title>Whole-Genome Sequencing of the Opportunistic Yeast Pathogen Candida inconspicua Uncovers Its Hybrid Origin.</title>
        <authorList>
            <person name="Mixao V."/>
            <person name="Hansen A.P."/>
            <person name="Saus E."/>
            <person name="Boekhout T."/>
            <person name="Lass-Florl C."/>
            <person name="Gabaldon T."/>
        </authorList>
    </citation>
    <scope>NUCLEOTIDE SEQUENCE [LARGE SCALE GENOMIC DNA]</scope>
    <source>
        <strain evidence="2 3">CBS 180</strain>
    </source>
</reference>
<protein>
    <recommendedName>
        <fullName evidence="1">Transcription regulator Rua1 C-terminal domain-containing protein</fullName>
    </recommendedName>
</protein>
<organism evidence="2 3">
    <name type="scientific">Pichia inconspicua</name>
    <dbReference type="NCBI Taxonomy" id="52247"/>
    <lineage>
        <taxon>Eukaryota</taxon>
        <taxon>Fungi</taxon>
        <taxon>Dikarya</taxon>
        <taxon>Ascomycota</taxon>
        <taxon>Saccharomycotina</taxon>
        <taxon>Pichiomycetes</taxon>
        <taxon>Pichiales</taxon>
        <taxon>Pichiaceae</taxon>
        <taxon>Pichia</taxon>
    </lineage>
</organism>
<evidence type="ECO:0000313" key="2">
    <source>
        <dbReference type="EMBL" id="TID17210.1"/>
    </source>
</evidence>
<name>A0A4T0WXG7_9ASCO</name>
<feature type="domain" description="Transcription regulator Rua1 C-terminal" evidence="1">
    <location>
        <begin position="264"/>
        <end position="378"/>
    </location>
</feature>
<keyword evidence="3" id="KW-1185">Reference proteome</keyword>